<dbReference type="EMBL" id="JABEBT010000007">
    <property type="protein sequence ID" value="KAF7639107.1"/>
    <property type="molecule type" value="Genomic_DNA"/>
</dbReference>
<evidence type="ECO:0000313" key="6">
    <source>
        <dbReference type="Proteomes" id="UP000605970"/>
    </source>
</evidence>
<feature type="domain" description="SKP1 component dimerisation" evidence="4">
    <location>
        <begin position="128"/>
        <end position="173"/>
    </location>
</feature>
<dbReference type="PIRSF" id="PIRSF028729">
    <property type="entry name" value="E3_ubiquit_lig_SCF_Skp"/>
    <property type="match status" value="1"/>
</dbReference>
<evidence type="ECO:0000259" key="4">
    <source>
        <dbReference type="Pfam" id="PF01466"/>
    </source>
</evidence>
<dbReference type="InterPro" id="IPR016072">
    <property type="entry name" value="Skp1_comp_dimer"/>
</dbReference>
<comment type="caution">
    <text evidence="5">The sequence shown here is derived from an EMBL/GenBank/DDBJ whole genome shotgun (WGS) entry which is preliminary data.</text>
</comment>
<dbReference type="InterPro" id="IPR016897">
    <property type="entry name" value="SKP1"/>
</dbReference>
<dbReference type="InterPro" id="IPR001232">
    <property type="entry name" value="SKP1-like"/>
</dbReference>
<sequence length="181" mass="19952">MESKSPSTSTAEPSNVLMYRLRTGGENGFQTGLICEKIVRMLGYVNVSMAMSGVGNGDVIDLPMVDELTLARVIGWCTQHKDDEPLEEEELLKTRNKPISEWDKNFLGYLSNSDIFALTIGADFLHVPGLLDVCCKTIAGMLKGLSAEAIRAKFGINDDLTADEKQELQNEHQGLNRIMLS</sequence>
<dbReference type="InterPro" id="IPR011333">
    <property type="entry name" value="SKP1/BTB/POZ_sf"/>
</dbReference>
<keyword evidence="2 3" id="KW-0833">Ubl conjugation pathway</keyword>
<gene>
    <name evidence="5" type="ORF">Mgra_00001340</name>
</gene>
<dbReference type="SMART" id="SM00512">
    <property type="entry name" value="Skp1"/>
    <property type="match status" value="1"/>
</dbReference>
<keyword evidence="6" id="KW-1185">Reference proteome</keyword>
<dbReference type="PANTHER" id="PTHR11165">
    <property type="entry name" value="SKP1"/>
    <property type="match status" value="1"/>
</dbReference>
<protein>
    <recommendedName>
        <fullName evidence="3">Skp1-related protein</fullName>
    </recommendedName>
</protein>
<dbReference type="AlphaFoldDB" id="A0A8S9ZZP5"/>
<name>A0A8S9ZZP5_9BILA</name>
<proteinExistence type="inferred from homology"/>
<reference evidence="5" key="1">
    <citation type="journal article" date="2020" name="Ecol. Evol.">
        <title>Genome structure and content of the rice root-knot nematode (Meloidogyne graminicola).</title>
        <authorList>
            <person name="Phan N.T."/>
            <person name="Danchin E.G.J."/>
            <person name="Klopp C."/>
            <person name="Perfus-Barbeoch L."/>
            <person name="Kozlowski D.K."/>
            <person name="Koutsovoulos G.D."/>
            <person name="Lopez-Roques C."/>
            <person name="Bouchez O."/>
            <person name="Zahm M."/>
            <person name="Besnard G."/>
            <person name="Bellafiore S."/>
        </authorList>
    </citation>
    <scope>NUCLEOTIDE SEQUENCE</scope>
    <source>
        <strain evidence="5">VN-18</strain>
    </source>
</reference>
<dbReference type="Pfam" id="PF01466">
    <property type="entry name" value="Skp1"/>
    <property type="match status" value="1"/>
</dbReference>
<comment type="pathway">
    <text evidence="3">Protein modification; protein ubiquitination.</text>
</comment>
<accession>A0A8S9ZZP5</accession>
<dbReference type="GO" id="GO:0006511">
    <property type="term" value="P:ubiquitin-dependent protein catabolic process"/>
    <property type="evidence" value="ECO:0007669"/>
    <property type="project" value="InterPro"/>
</dbReference>
<dbReference type="OrthoDB" id="2342932at2759"/>
<comment type="function">
    <text evidence="3">Probable essential component of SCF (SKP1-CUL1-F-box protein) E3 ubiquitin-protein ligase complexes, which mediate the ubiquitination and subsequent proteasomal degradation of target proteins. Regulates cell proliferation during embryonic and larval development.</text>
</comment>
<dbReference type="InterPro" id="IPR036296">
    <property type="entry name" value="SKP1-like_dim_sf"/>
</dbReference>
<dbReference type="Gene3D" id="3.30.710.10">
    <property type="entry name" value="Potassium Channel Kv1.1, Chain A"/>
    <property type="match status" value="1"/>
</dbReference>
<dbReference type="SUPFAM" id="SSF81382">
    <property type="entry name" value="Skp1 dimerisation domain-like"/>
    <property type="match status" value="1"/>
</dbReference>
<evidence type="ECO:0000256" key="2">
    <source>
        <dbReference type="ARBA" id="ARBA00022786"/>
    </source>
</evidence>
<dbReference type="Proteomes" id="UP000605970">
    <property type="component" value="Unassembled WGS sequence"/>
</dbReference>
<evidence type="ECO:0000256" key="3">
    <source>
        <dbReference type="PIRNR" id="PIRNR028729"/>
    </source>
</evidence>
<evidence type="ECO:0000313" key="5">
    <source>
        <dbReference type="EMBL" id="KAF7639107.1"/>
    </source>
</evidence>
<organism evidence="5 6">
    <name type="scientific">Meloidogyne graminicola</name>
    <dbReference type="NCBI Taxonomy" id="189291"/>
    <lineage>
        <taxon>Eukaryota</taxon>
        <taxon>Metazoa</taxon>
        <taxon>Ecdysozoa</taxon>
        <taxon>Nematoda</taxon>
        <taxon>Chromadorea</taxon>
        <taxon>Rhabditida</taxon>
        <taxon>Tylenchina</taxon>
        <taxon>Tylenchomorpha</taxon>
        <taxon>Tylenchoidea</taxon>
        <taxon>Meloidogynidae</taxon>
        <taxon>Meloidogyninae</taxon>
        <taxon>Meloidogyne</taxon>
    </lineage>
</organism>
<comment type="similarity">
    <text evidence="1 3">Belongs to the SKP1 family.</text>
</comment>
<evidence type="ECO:0000256" key="1">
    <source>
        <dbReference type="ARBA" id="ARBA00009993"/>
    </source>
</evidence>